<keyword evidence="5" id="KW-1185">Reference proteome</keyword>
<sequence length="338" mass="37830">MVSTFEIQQVSLTNKHVRSGILHTSSGIIKTPAVIPYAKNGLVSPLTSEELREIGCQSLAVNILPLSIQPGTQTLESCDSVGSFLNWAGPVISFVDQFSSLEKVKKNAGELGVRYEEPYSGAHKRITGKQAQQLQQIGQADIQLPLFQNAYYYAPVDDLKTALKINIQWQQQGESSWGVIGGAGLKELRKLNYQQIGSKDGYLITNLPDEQTEWQRIVHETIEILPNDKPRMLAATSNEQIKLALLAGVDIIVTSIPIEMAHQGQTYINNQIEKVSYEQYQNSQDKINITAQNEVNLSYLHYLSHIHSSVGDHLLGLRNWRWLNSYFNKVRSEIGIKS</sequence>
<evidence type="ECO:0000256" key="2">
    <source>
        <dbReference type="ARBA" id="ARBA00022785"/>
    </source>
</evidence>
<evidence type="ECO:0000313" key="4">
    <source>
        <dbReference type="EMBL" id="MBM6940200.1"/>
    </source>
</evidence>
<dbReference type="InterPro" id="IPR002616">
    <property type="entry name" value="tRNA_ribo_trans-like"/>
</dbReference>
<dbReference type="NCBIfam" id="TIGR00449">
    <property type="entry name" value="tgt_general"/>
    <property type="match status" value="1"/>
</dbReference>
<protein>
    <submittedName>
        <fullName evidence="4">tRNA-guanine transglycosylase</fullName>
        <ecNumber evidence="4">2.4.2.-</ecNumber>
    </submittedName>
</protein>
<evidence type="ECO:0000256" key="1">
    <source>
        <dbReference type="ARBA" id="ARBA00022694"/>
    </source>
</evidence>
<dbReference type="RefSeq" id="WP_204784605.1">
    <property type="nucleotide sequence ID" value="NZ_CALVGD010000016.1"/>
</dbReference>
<dbReference type="PANTHER" id="PTHR46499:SF1">
    <property type="entry name" value="QUEUINE TRNA-RIBOSYLTRANSFERASE"/>
    <property type="match status" value="1"/>
</dbReference>
<dbReference type="GO" id="GO:0016757">
    <property type="term" value="F:glycosyltransferase activity"/>
    <property type="evidence" value="ECO:0007669"/>
    <property type="project" value="UniProtKB-KW"/>
</dbReference>
<dbReference type="InterPro" id="IPR036511">
    <property type="entry name" value="TGT-like_sf"/>
</dbReference>
<proteinExistence type="predicted"/>
<dbReference type="PANTHER" id="PTHR46499">
    <property type="entry name" value="QUEUINE TRNA-RIBOSYLTRANSFERASE"/>
    <property type="match status" value="1"/>
</dbReference>
<evidence type="ECO:0000313" key="5">
    <source>
        <dbReference type="Proteomes" id="UP000785625"/>
    </source>
</evidence>
<dbReference type="EMBL" id="JACJKU010000008">
    <property type="protein sequence ID" value="MBM6940200.1"/>
    <property type="molecule type" value="Genomic_DNA"/>
</dbReference>
<keyword evidence="4" id="KW-0328">Glycosyltransferase</keyword>
<keyword evidence="2" id="KW-0671">Queuosine biosynthesis</keyword>
<feature type="domain" description="tRNA-guanine(15) transglycosylase-like" evidence="3">
    <location>
        <begin position="17"/>
        <end position="334"/>
    </location>
</feature>
<dbReference type="EC" id="2.4.2.-" evidence="4"/>
<reference evidence="4 5" key="1">
    <citation type="journal article" date="2021" name="Sci. Rep.">
        <title>The distribution of antibiotic resistance genes in chicken gut microbiota commensals.</title>
        <authorList>
            <person name="Juricova H."/>
            <person name="Matiasovicova J."/>
            <person name="Kubasova T."/>
            <person name="Cejkova D."/>
            <person name="Rychlik I."/>
        </authorList>
    </citation>
    <scope>NUCLEOTIDE SEQUENCE [LARGE SCALE GENOMIC DNA]</scope>
    <source>
        <strain evidence="4 5">An574</strain>
    </source>
</reference>
<comment type="caution">
    <text evidence="4">The sequence shown here is derived from an EMBL/GenBank/DDBJ whole genome shotgun (WGS) entry which is preliminary data.</text>
</comment>
<dbReference type="SUPFAM" id="SSF51713">
    <property type="entry name" value="tRNA-guanine transglycosylase"/>
    <property type="match status" value="1"/>
</dbReference>
<name>A0ABS2GV97_9LACO</name>
<gene>
    <name evidence="4" type="ORF">H5975_01635</name>
</gene>
<evidence type="ECO:0000259" key="3">
    <source>
        <dbReference type="Pfam" id="PF01702"/>
    </source>
</evidence>
<keyword evidence="4" id="KW-0808">Transferase</keyword>
<keyword evidence="1" id="KW-0819">tRNA processing</keyword>
<organism evidence="4 5">
    <name type="scientific">Limosilactobacillus coleohominis</name>
    <dbReference type="NCBI Taxonomy" id="181675"/>
    <lineage>
        <taxon>Bacteria</taxon>
        <taxon>Bacillati</taxon>
        <taxon>Bacillota</taxon>
        <taxon>Bacilli</taxon>
        <taxon>Lactobacillales</taxon>
        <taxon>Lactobacillaceae</taxon>
        <taxon>Limosilactobacillus</taxon>
    </lineage>
</organism>
<dbReference type="InterPro" id="IPR050076">
    <property type="entry name" value="ArchSynthase1/Queuine_TRR"/>
</dbReference>
<accession>A0ABS2GV97</accession>
<dbReference type="Gene3D" id="3.20.20.105">
    <property type="entry name" value="Queuine tRNA-ribosyltransferase-like"/>
    <property type="match status" value="1"/>
</dbReference>
<dbReference type="Proteomes" id="UP000785625">
    <property type="component" value="Unassembled WGS sequence"/>
</dbReference>
<dbReference type="Pfam" id="PF01702">
    <property type="entry name" value="TGT"/>
    <property type="match status" value="1"/>
</dbReference>